<dbReference type="InterPro" id="IPR017871">
    <property type="entry name" value="ABC_transporter-like_CS"/>
</dbReference>
<dbReference type="GO" id="GO:0016887">
    <property type="term" value="F:ATP hydrolysis activity"/>
    <property type="evidence" value="ECO:0007669"/>
    <property type="project" value="InterPro"/>
</dbReference>
<dbReference type="AlphaFoldDB" id="A0A9W4DXR7"/>
<organism evidence="6 7">
    <name type="scientific">Actinacidiphila cocklensis</name>
    <dbReference type="NCBI Taxonomy" id="887465"/>
    <lineage>
        <taxon>Bacteria</taxon>
        <taxon>Bacillati</taxon>
        <taxon>Actinomycetota</taxon>
        <taxon>Actinomycetes</taxon>
        <taxon>Kitasatosporales</taxon>
        <taxon>Streptomycetaceae</taxon>
        <taxon>Actinacidiphila</taxon>
    </lineage>
</organism>
<feature type="domain" description="ABC transporter" evidence="5">
    <location>
        <begin position="9"/>
        <end position="233"/>
    </location>
</feature>
<dbReference type="PROSITE" id="PS00211">
    <property type="entry name" value="ABC_TRANSPORTER_1"/>
    <property type="match status" value="1"/>
</dbReference>
<dbReference type="Proteomes" id="UP001152519">
    <property type="component" value="Unassembled WGS sequence"/>
</dbReference>
<dbReference type="InterPro" id="IPR027417">
    <property type="entry name" value="P-loop_NTPase"/>
</dbReference>
<gene>
    <name evidence="6" type="primary">bcrA</name>
    <name evidence="6" type="ORF">SCOCK_60156</name>
</gene>
<dbReference type="Gene3D" id="3.40.50.300">
    <property type="entry name" value="P-loop containing nucleotide triphosphate hydrolases"/>
    <property type="match status" value="1"/>
</dbReference>
<evidence type="ECO:0000256" key="3">
    <source>
        <dbReference type="ARBA" id="ARBA00022741"/>
    </source>
</evidence>
<evidence type="ECO:0000256" key="4">
    <source>
        <dbReference type="ARBA" id="ARBA00022840"/>
    </source>
</evidence>
<evidence type="ECO:0000259" key="5">
    <source>
        <dbReference type="PROSITE" id="PS50893"/>
    </source>
</evidence>
<comment type="caution">
    <text evidence="6">The sequence shown here is derived from an EMBL/GenBank/DDBJ whole genome shotgun (WGS) entry which is preliminary data.</text>
</comment>
<dbReference type="EMBL" id="CAJSLV010000092">
    <property type="protein sequence ID" value="CAG6397823.1"/>
    <property type="molecule type" value="Genomic_DNA"/>
</dbReference>
<dbReference type="Pfam" id="PF13732">
    <property type="entry name" value="DrrA1-3_C"/>
    <property type="match status" value="1"/>
</dbReference>
<dbReference type="CDD" id="cd03268">
    <property type="entry name" value="ABC_BcrA_bacitracin_resist"/>
    <property type="match status" value="1"/>
</dbReference>
<dbReference type="InterPro" id="IPR003593">
    <property type="entry name" value="AAA+_ATPase"/>
</dbReference>
<evidence type="ECO:0000313" key="7">
    <source>
        <dbReference type="Proteomes" id="UP001152519"/>
    </source>
</evidence>
<dbReference type="InterPro" id="IPR003439">
    <property type="entry name" value="ABC_transporter-like_ATP-bd"/>
</dbReference>
<dbReference type="PROSITE" id="PS50893">
    <property type="entry name" value="ABC_TRANSPORTER_2"/>
    <property type="match status" value="1"/>
</dbReference>
<dbReference type="PANTHER" id="PTHR43335:SF4">
    <property type="entry name" value="ABC TRANSPORTER, ATP-BINDING PROTEIN"/>
    <property type="match status" value="1"/>
</dbReference>
<dbReference type="Pfam" id="PF00005">
    <property type="entry name" value="ABC_tran"/>
    <property type="match status" value="1"/>
</dbReference>
<dbReference type="RefSeq" id="WP_274036800.1">
    <property type="nucleotide sequence ID" value="NZ_CAJSLV010000092.1"/>
</dbReference>
<name>A0A9W4DXR7_9ACTN</name>
<dbReference type="SMART" id="SM00382">
    <property type="entry name" value="AAA"/>
    <property type="match status" value="1"/>
</dbReference>
<dbReference type="GO" id="GO:0005524">
    <property type="term" value="F:ATP binding"/>
    <property type="evidence" value="ECO:0007669"/>
    <property type="project" value="UniProtKB-KW"/>
</dbReference>
<accession>A0A9W4DXR7</accession>
<keyword evidence="3" id="KW-0547">Nucleotide-binding</keyword>
<sequence length="316" mass="33766">MPDLDDLVIRTEGLTKRYGPQTGVFGLDLRVRRGEVFGFLGPNGSGKTTTMRMLVGLIRPTSGTATVLGHPAGTRSGLSGVGALIESPALYPHLSGRDNLRILAGYASAPADRVGKVLEEVGMAAKADVAFRAYSLGMKQRLAVAAALLKDPALLILDEPTNGLDPEGVAGMRDLITGLRRDNRTVLLSSHLLSEVELLCDRVGVIRRGRLVAEGTVADLRRDAGEGGLTVTVDAPERAADLVGRLPAVRSATVVDGRLRVAVDPREAATVNRLLVENGLEVSELHRRVLSLEDVFFELVEDHPPTGPERVEVRGR</sequence>
<keyword evidence="2" id="KW-0813">Transport</keyword>
<dbReference type="SUPFAM" id="SSF52540">
    <property type="entry name" value="P-loop containing nucleoside triphosphate hydrolases"/>
    <property type="match status" value="1"/>
</dbReference>
<proteinExistence type="inferred from homology"/>
<dbReference type="InterPro" id="IPR025302">
    <property type="entry name" value="DrrA1/2-like_C"/>
</dbReference>
<evidence type="ECO:0000256" key="1">
    <source>
        <dbReference type="ARBA" id="ARBA00005417"/>
    </source>
</evidence>
<dbReference type="PANTHER" id="PTHR43335">
    <property type="entry name" value="ABC TRANSPORTER, ATP-BINDING PROTEIN"/>
    <property type="match status" value="1"/>
</dbReference>
<keyword evidence="7" id="KW-1185">Reference proteome</keyword>
<evidence type="ECO:0000313" key="6">
    <source>
        <dbReference type="EMBL" id="CAG6397823.1"/>
    </source>
</evidence>
<keyword evidence="4 6" id="KW-0067">ATP-binding</keyword>
<comment type="similarity">
    <text evidence="1">Belongs to the ABC transporter superfamily.</text>
</comment>
<evidence type="ECO:0000256" key="2">
    <source>
        <dbReference type="ARBA" id="ARBA00022448"/>
    </source>
</evidence>
<protein>
    <submittedName>
        <fullName evidence="6">Bacitracin transport ATP-binding protein BcrA</fullName>
    </submittedName>
</protein>
<reference evidence="6" key="1">
    <citation type="submission" date="2021-05" db="EMBL/GenBank/DDBJ databases">
        <authorList>
            <person name="Arsene-Ploetze F."/>
        </authorList>
    </citation>
    <scope>NUCLEOTIDE SEQUENCE</scope>
    <source>
        <strain evidence="6">DSM 42138</strain>
    </source>
</reference>